<organism evidence="2 3">
    <name type="scientific">Phaseolus vulgaris</name>
    <name type="common">Kidney bean</name>
    <name type="synonym">French bean</name>
    <dbReference type="NCBI Taxonomy" id="3885"/>
    <lineage>
        <taxon>Eukaryota</taxon>
        <taxon>Viridiplantae</taxon>
        <taxon>Streptophyta</taxon>
        <taxon>Embryophyta</taxon>
        <taxon>Tracheophyta</taxon>
        <taxon>Spermatophyta</taxon>
        <taxon>Magnoliopsida</taxon>
        <taxon>eudicotyledons</taxon>
        <taxon>Gunneridae</taxon>
        <taxon>Pentapetalae</taxon>
        <taxon>rosids</taxon>
        <taxon>fabids</taxon>
        <taxon>Fabales</taxon>
        <taxon>Fabaceae</taxon>
        <taxon>Papilionoideae</taxon>
        <taxon>50 kb inversion clade</taxon>
        <taxon>NPAAA clade</taxon>
        <taxon>indigoferoid/millettioid clade</taxon>
        <taxon>Phaseoleae</taxon>
        <taxon>Phaseolus</taxon>
    </lineage>
</organism>
<dbReference type="CDD" id="cd22165">
    <property type="entry name" value="F-box_AtSKIP22-like"/>
    <property type="match status" value="1"/>
</dbReference>
<evidence type="ECO:0000313" key="2">
    <source>
        <dbReference type="EMBL" id="ESW21049.1"/>
    </source>
</evidence>
<name>V7BSV3_PHAVU</name>
<dbReference type="Gene3D" id="3.40.1000.30">
    <property type="match status" value="1"/>
</dbReference>
<protein>
    <recommendedName>
        <fullName evidence="1">F-box domain-containing protein</fullName>
    </recommendedName>
</protein>
<sequence>MKLRLRSLEFNGTLKIKVPNSCSLQQLIDTLSHIISSSCSDSDYYDSSPSSLHLSFNGKDEIRASSPHDSLHSLGVAADDLIFYSFNPTPESASCDRPSVQNAPETFAGDAPSAVVLSTSSEAFFVRRVPKEVLGNDLNDLKLLVLTVHRVVVEYGFVRIDKEPGTAVSCFHSPSPFSSMISLRYTLPEILVDGGSHSVNLKFQTLGHFVIVCVGLSDDSGWRLHHVCLDKGESKGSDVFEMLKMVKDRVALPLLIDLCEKSGLDLPPCFMELVMELKLLILERVHGVDLAKVACTCSELRFLCNDNELWKKKYLEEFGYLEEFVRKRKWLVFKDFFALTCEEKKNKSLYSLLLDFT</sequence>
<gene>
    <name evidence="2" type="ORF">PHAVU_005G037100g</name>
</gene>
<dbReference type="Proteomes" id="UP000000226">
    <property type="component" value="Chromosome 5"/>
</dbReference>
<evidence type="ECO:0000259" key="1">
    <source>
        <dbReference type="Pfam" id="PF12937"/>
    </source>
</evidence>
<dbReference type="InterPro" id="IPR036047">
    <property type="entry name" value="F-box-like_dom_sf"/>
</dbReference>
<dbReference type="Gene3D" id="1.20.1280.50">
    <property type="match status" value="1"/>
</dbReference>
<evidence type="ECO:0000313" key="3">
    <source>
        <dbReference type="Proteomes" id="UP000000226"/>
    </source>
</evidence>
<dbReference type="Gramene" id="ESW21049">
    <property type="protein sequence ID" value="ESW21049"/>
    <property type="gene ID" value="PHAVU_005G037100g"/>
</dbReference>
<reference evidence="3" key="1">
    <citation type="journal article" date="2014" name="Nat. Genet.">
        <title>A reference genome for common bean and genome-wide analysis of dual domestications.</title>
        <authorList>
            <person name="Schmutz J."/>
            <person name="McClean P.E."/>
            <person name="Mamidi S."/>
            <person name="Wu G.A."/>
            <person name="Cannon S.B."/>
            <person name="Grimwood J."/>
            <person name="Jenkins J."/>
            <person name="Shu S."/>
            <person name="Song Q."/>
            <person name="Chavarro C."/>
            <person name="Torres-Torres M."/>
            <person name="Geffroy V."/>
            <person name="Moghaddam S.M."/>
            <person name="Gao D."/>
            <person name="Abernathy B."/>
            <person name="Barry K."/>
            <person name="Blair M."/>
            <person name="Brick M.A."/>
            <person name="Chovatia M."/>
            <person name="Gepts P."/>
            <person name="Goodstein D.M."/>
            <person name="Gonzales M."/>
            <person name="Hellsten U."/>
            <person name="Hyten D.L."/>
            <person name="Jia G."/>
            <person name="Kelly J.D."/>
            <person name="Kudrna D."/>
            <person name="Lee R."/>
            <person name="Richard M.M."/>
            <person name="Miklas P.N."/>
            <person name="Osorno J.M."/>
            <person name="Rodrigues J."/>
            <person name="Thareau V."/>
            <person name="Urrea C.A."/>
            <person name="Wang M."/>
            <person name="Yu Y."/>
            <person name="Zhang M."/>
            <person name="Wing R.A."/>
            <person name="Cregan P.B."/>
            <person name="Rokhsar D.S."/>
            <person name="Jackson S.A."/>
        </authorList>
    </citation>
    <scope>NUCLEOTIDE SEQUENCE [LARGE SCALE GENOMIC DNA]</scope>
    <source>
        <strain evidence="3">cv. G19833</strain>
    </source>
</reference>
<dbReference type="AlphaFoldDB" id="V7BSV3"/>
<dbReference type="PANTHER" id="PTHR47602:SF2">
    <property type="entry name" value="F-BOX PROTEIN SKIP22"/>
    <property type="match status" value="1"/>
</dbReference>
<dbReference type="SUPFAM" id="SSF81383">
    <property type="entry name" value="F-box domain"/>
    <property type="match status" value="1"/>
</dbReference>
<dbReference type="PANTHER" id="PTHR47602">
    <property type="entry name" value="F-BOX PROTEIN SKIP22"/>
    <property type="match status" value="1"/>
</dbReference>
<dbReference type="SMR" id="V7BSV3"/>
<dbReference type="eggNOG" id="ENOG502QTNJ">
    <property type="taxonomic scope" value="Eukaryota"/>
</dbReference>
<keyword evidence="3" id="KW-1185">Reference proteome</keyword>
<dbReference type="EMBL" id="CM002292">
    <property type="protein sequence ID" value="ESW21049.1"/>
    <property type="molecule type" value="Genomic_DNA"/>
</dbReference>
<proteinExistence type="predicted"/>
<dbReference type="Pfam" id="PF12937">
    <property type="entry name" value="F-box-like"/>
    <property type="match status" value="1"/>
</dbReference>
<dbReference type="InterPro" id="IPR001810">
    <property type="entry name" value="F-box_dom"/>
</dbReference>
<accession>V7BSV3</accession>
<dbReference type="OrthoDB" id="101791at2759"/>
<feature type="domain" description="F-box" evidence="1">
    <location>
        <begin position="276"/>
        <end position="315"/>
    </location>
</feature>